<proteinExistence type="inferred from homology"/>
<dbReference type="NCBIfam" id="TIGR00528">
    <property type="entry name" value="gcvT"/>
    <property type="match status" value="1"/>
</dbReference>
<dbReference type="PANTHER" id="PTHR43757">
    <property type="entry name" value="AMINOMETHYLTRANSFERASE"/>
    <property type="match status" value="1"/>
</dbReference>
<dbReference type="Pfam" id="PF01571">
    <property type="entry name" value="GCV_T"/>
    <property type="match status" value="1"/>
</dbReference>
<dbReference type="PIRSF" id="PIRSF006487">
    <property type="entry name" value="GcvT"/>
    <property type="match status" value="1"/>
</dbReference>
<evidence type="ECO:0000256" key="3">
    <source>
        <dbReference type="ARBA" id="ARBA00022576"/>
    </source>
</evidence>
<evidence type="ECO:0000259" key="7">
    <source>
        <dbReference type="Pfam" id="PF01571"/>
    </source>
</evidence>
<gene>
    <name evidence="9" type="ORF">UFOPK3423_00736</name>
</gene>
<dbReference type="SUPFAM" id="SSF101790">
    <property type="entry name" value="Aminomethyltransferase beta-barrel domain"/>
    <property type="match status" value="1"/>
</dbReference>
<dbReference type="HAMAP" id="MF_00259">
    <property type="entry name" value="GcvT"/>
    <property type="match status" value="1"/>
</dbReference>
<dbReference type="AlphaFoldDB" id="A0A6J7DKE8"/>
<dbReference type="InterPro" id="IPR029043">
    <property type="entry name" value="GcvT/YgfZ_C"/>
</dbReference>
<evidence type="ECO:0000256" key="2">
    <source>
        <dbReference type="ARBA" id="ARBA00012616"/>
    </source>
</evidence>
<dbReference type="Gene3D" id="3.30.1360.120">
    <property type="entry name" value="Probable tRNA modification gtpase trme, domain 1"/>
    <property type="match status" value="1"/>
</dbReference>
<dbReference type="InterPro" id="IPR022903">
    <property type="entry name" value="GcvT_bac"/>
</dbReference>
<feature type="domain" description="GCVT N-terminal" evidence="7">
    <location>
        <begin position="34"/>
        <end position="281"/>
    </location>
</feature>
<keyword evidence="4" id="KW-0808">Transferase</keyword>
<feature type="domain" description="Aminomethyltransferase C-terminal" evidence="8">
    <location>
        <begin position="303"/>
        <end position="375"/>
    </location>
</feature>
<dbReference type="InterPro" id="IPR027266">
    <property type="entry name" value="TrmE/GcvT-like"/>
</dbReference>
<accession>A0A6J7DKE8</accession>
<dbReference type="GO" id="GO:0005960">
    <property type="term" value="C:glycine cleavage complex"/>
    <property type="evidence" value="ECO:0007669"/>
    <property type="project" value="InterPro"/>
</dbReference>
<dbReference type="GO" id="GO:0004047">
    <property type="term" value="F:aminomethyltransferase activity"/>
    <property type="evidence" value="ECO:0007669"/>
    <property type="project" value="UniProtKB-EC"/>
</dbReference>
<evidence type="ECO:0000259" key="8">
    <source>
        <dbReference type="Pfam" id="PF08669"/>
    </source>
</evidence>
<dbReference type="GO" id="GO:0005829">
    <property type="term" value="C:cytosol"/>
    <property type="evidence" value="ECO:0007669"/>
    <property type="project" value="TreeGrafter"/>
</dbReference>
<evidence type="ECO:0000256" key="5">
    <source>
        <dbReference type="ARBA" id="ARBA00031395"/>
    </source>
</evidence>
<keyword evidence="3" id="KW-0032">Aminotransferase</keyword>
<sequence>MAGGQAPPRQIPGLRLWRRYGPGVPDAAARRTSLYARHAAAGAKLVDFAGWEMPVQYAGIRQEHTAVRERVGLFDVSHMGQIETSGPQALELLQLLTSNDVAAIPPGGAQYGVLCREDGGVLDDLFTYRLADERYLTVTNASNHARDFAWFVEHADGLDVEVTDAADRWAMLAVQGPQARAALAPLADGPLPPRFTVAALTVAGAPALVCGTGYTGEDGVEILCKPDDAPAVWDAVVAAGAEPAGLGARDTLRLEVCYHLYGNDLMESRGPIEAGLGWCCREETGFIGSDAVAAVRAAGPAERFVAFRLTDPGIARQGNAIAGGGEVTSGTLSPTLGVAVGMAYLPAARAQPGEPLDIDVRGTVRSAVVVEKPFYRGSAA</sequence>
<evidence type="ECO:0000313" key="9">
    <source>
        <dbReference type="EMBL" id="CAB4870966.1"/>
    </source>
</evidence>
<dbReference type="NCBIfam" id="NF001567">
    <property type="entry name" value="PRK00389.1"/>
    <property type="match status" value="1"/>
</dbReference>
<dbReference type="EC" id="2.1.2.10" evidence="2"/>
<organism evidence="9">
    <name type="scientific">freshwater metagenome</name>
    <dbReference type="NCBI Taxonomy" id="449393"/>
    <lineage>
        <taxon>unclassified sequences</taxon>
        <taxon>metagenomes</taxon>
        <taxon>ecological metagenomes</taxon>
    </lineage>
</organism>
<dbReference type="Pfam" id="PF08669">
    <property type="entry name" value="GCV_T_C"/>
    <property type="match status" value="1"/>
</dbReference>
<comment type="similarity">
    <text evidence="1">Belongs to the GcvT family.</text>
</comment>
<dbReference type="InterPro" id="IPR013977">
    <property type="entry name" value="GcvT_C"/>
</dbReference>
<evidence type="ECO:0000256" key="6">
    <source>
        <dbReference type="ARBA" id="ARBA00047665"/>
    </source>
</evidence>
<dbReference type="InterPro" id="IPR006222">
    <property type="entry name" value="GCVT_N"/>
</dbReference>
<evidence type="ECO:0000256" key="4">
    <source>
        <dbReference type="ARBA" id="ARBA00022679"/>
    </source>
</evidence>
<dbReference type="EMBL" id="CAFBLQ010000064">
    <property type="protein sequence ID" value="CAB4870966.1"/>
    <property type="molecule type" value="Genomic_DNA"/>
</dbReference>
<protein>
    <recommendedName>
        <fullName evidence="2">aminomethyltransferase</fullName>
        <ecNumber evidence="2">2.1.2.10</ecNumber>
    </recommendedName>
    <alternativeName>
        <fullName evidence="5">Glycine cleavage system T protein</fullName>
    </alternativeName>
</protein>
<reference evidence="9" key="1">
    <citation type="submission" date="2020-05" db="EMBL/GenBank/DDBJ databases">
        <authorList>
            <person name="Chiriac C."/>
            <person name="Salcher M."/>
            <person name="Ghai R."/>
            <person name="Kavagutti S V."/>
        </authorList>
    </citation>
    <scope>NUCLEOTIDE SEQUENCE</scope>
</reference>
<evidence type="ECO:0000256" key="1">
    <source>
        <dbReference type="ARBA" id="ARBA00008609"/>
    </source>
</evidence>
<dbReference type="InterPro" id="IPR006223">
    <property type="entry name" value="GcvT"/>
</dbReference>
<dbReference type="SUPFAM" id="SSF103025">
    <property type="entry name" value="Folate-binding domain"/>
    <property type="match status" value="1"/>
</dbReference>
<dbReference type="PANTHER" id="PTHR43757:SF2">
    <property type="entry name" value="AMINOMETHYLTRANSFERASE, MITOCHONDRIAL"/>
    <property type="match status" value="1"/>
</dbReference>
<comment type="catalytic activity">
    <reaction evidence="6">
        <text>N(6)-[(R)-S(8)-aminomethyldihydrolipoyl]-L-lysyl-[protein] + (6S)-5,6,7,8-tetrahydrofolate = N(6)-[(R)-dihydrolipoyl]-L-lysyl-[protein] + (6R)-5,10-methylene-5,6,7,8-tetrahydrofolate + NH4(+)</text>
        <dbReference type="Rhea" id="RHEA:16945"/>
        <dbReference type="Rhea" id="RHEA-COMP:10475"/>
        <dbReference type="Rhea" id="RHEA-COMP:10492"/>
        <dbReference type="ChEBI" id="CHEBI:15636"/>
        <dbReference type="ChEBI" id="CHEBI:28938"/>
        <dbReference type="ChEBI" id="CHEBI:57453"/>
        <dbReference type="ChEBI" id="CHEBI:83100"/>
        <dbReference type="ChEBI" id="CHEBI:83143"/>
        <dbReference type="EC" id="2.1.2.10"/>
    </reaction>
</comment>
<dbReference type="FunFam" id="3.30.70.1400:FF:000001">
    <property type="entry name" value="Aminomethyltransferase"/>
    <property type="match status" value="1"/>
</dbReference>
<dbReference type="InterPro" id="IPR028896">
    <property type="entry name" value="GcvT/YgfZ/DmdA"/>
</dbReference>
<dbReference type="GO" id="GO:0008483">
    <property type="term" value="F:transaminase activity"/>
    <property type="evidence" value="ECO:0007669"/>
    <property type="project" value="UniProtKB-KW"/>
</dbReference>
<name>A0A6J7DKE8_9ZZZZ</name>
<dbReference type="GO" id="GO:0006546">
    <property type="term" value="P:glycine catabolic process"/>
    <property type="evidence" value="ECO:0007669"/>
    <property type="project" value="InterPro"/>
</dbReference>